<keyword evidence="2" id="KW-1185">Reference proteome</keyword>
<organism evidence="1 2">
    <name type="scientific">Caballeronia pedi</name>
    <dbReference type="NCBI Taxonomy" id="1777141"/>
    <lineage>
        <taxon>Bacteria</taxon>
        <taxon>Pseudomonadati</taxon>
        <taxon>Pseudomonadota</taxon>
        <taxon>Betaproteobacteria</taxon>
        <taxon>Burkholderiales</taxon>
        <taxon>Burkholderiaceae</taxon>
        <taxon>Caballeronia</taxon>
    </lineage>
</organism>
<comment type="caution">
    <text evidence="1">The sequence shown here is derived from an EMBL/GenBank/DDBJ whole genome shotgun (WGS) entry which is preliminary data.</text>
</comment>
<dbReference type="RefSeq" id="WP_061180536.1">
    <property type="nucleotide sequence ID" value="NZ_FCOE02000085.1"/>
</dbReference>
<evidence type="ECO:0000313" key="1">
    <source>
        <dbReference type="EMBL" id="SAL02593.1"/>
    </source>
</evidence>
<dbReference type="STRING" id="1777141.AWB80_08394"/>
<reference evidence="1" key="1">
    <citation type="submission" date="2016-01" db="EMBL/GenBank/DDBJ databases">
        <authorList>
            <person name="Peeters C."/>
        </authorList>
    </citation>
    <scope>NUCLEOTIDE SEQUENCE [LARGE SCALE GENOMIC DNA]</scope>
    <source>
        <strain evidence="1">LMG 29323</strain>
    </source>
</reference>
<dbReference type="Proteomes" id="UP000054911">
    <property type="component" value="Unassembled WGS sequence"/>
</dbReference>
<sequence length="105" mass="11319">MKGNIPTTLDASVEFGLTLLDAKGRSELATMGLFNPHMKYETDFVKIIGSKLGIIDGSNQELLRDIAIKQGDNLHFLEIEGDSIEPAAAMRILLTAMSEKAAKAG</sequence>
<protein>
    <submittedName>
        <fullName evidence="1">Uncharacterized protein</fullName>
    </submittedName>
</protein>
<accession>A0A158E745</accession>
<dbReference type="EMBL" id="FCOE02000085">
    <property type="protein sequence ID" value="SAL02593.1"/>
    <property type="molecule type" value="Genomic_DNA"/>
</dbReference>
<proteinExistence type="predicted"/>
<dbReference type="AlphaFoldDB" id="A0A158E745"/>
<name>A0A158E745_9BURK</name>
<gene>
    <name evidence="1" type="ORF">AWB80_08394</name>
</gene>
<evidence type="ECO:0000313" key="2">
    <source>
        <dbReference type="Proteomes" id="UP000054911"/>
    </source>
</evidence>